<proteinExistence type="predicted"/>
<dbReference type="EMBL" id="BGPR01201303">
    <property type="protein sequence ID" value="GBN18643.1"/>
    <property type="molecule type" value="Genomic_DNA"/>
</dbReference>
<comment type="caution">
    <text evidence="1">The sequence shown here is derived from an EMBL/GenBank/DDBJ whole genome shotgun (WGS) entry which is preliminary data.</text>
</comment>
<reference evidence="1 4" key="1">
    <citation type="journal article" date="2019" name="Sci. Rep.">
        <title>Orb-weaving spider Araneus ventricosus genome elucidates the spidroin gene catalogue.</title>
        <authorList>
            <person name="Kono N."/>
            <person name="Nakamura H."/>
            <person name="Ohtoshi R."/>
            <person name="Moran D.A.P."/>
            <person name="Shinohara A."/>
            <person name="Yoshida Y."/>
            <person name="Fujiwara M."/>
            <person name="Mori M."/>
            <person name="Tomita M."/>
            <person name="Arakawa K."/>
        </authorList>
    </citation>
    <scope>NUCLEOTIDE SEQUENCE [LARGE SCALE GENOMIC DNA]</scope>
</reference>
<keyword evidence="4" id="KW-1185">Reference proteome</keyword>
<sequence>MRCSSPEELSSQGLASIPRGLRTTVQVQNLAPRSVFSIYSDLENRVSNQSPNQFSIDLLFLSKTPNYKLLRLAPMRRGRKFKSQGFVGLLTATSNHWPRFLSPLIIGRGSEL</sequence>
<dbReference type="EMBL" id="BGPR01201305">
    <property type="protein sequence ID" value="GBN18648.1"/>
    <property type="molecule type" value="Genomic_DNA"/>
</dbReference>
<evidence type="ECO:0000313" key="2">
    <source>
        <dbReference type="EMBL" id="GBN18643.1"/>
    </source>
</evidence>
<gene>
    <name evidence="2" type="ORF">AVEN_164219_1</name>
    <name evidence="3" type="ORF">AVEN_179970_1</name>
    <name evidence="1" type="ORF">AVEN_62301_1</name>
</gene>
<accession>A0A4Y2LUX0</accession>
<evidence type="ECO:0000313" key="3">
    <source>
        <dbReference type="EMBL" id="GBN18648.1"/>
    </source>
</evidence>
<dbReference type="Proteomes" id="UP000499080">
    <property type="component" value="Unassembled WGS sequence"/>
</dbReference>
<name>A0A4Y2LUX0_ARAVE</name>
<protein>
    <submittedName>
        <fullName evidence="1">Uncharacterized protein</fullName>
    </submittedName>
</protein>
<evidence type="ECO:0000313" key="4">
    <source>
        <dbReference type="Proteomes" id="UP000499080"/>
    </source>
</evidence>
<dbReference type="AlphaFoldDB" id="A0A4Y2LUX0"/>
<organism evidence="1 4">
    <name type="scientific">Araneus ventricosus</name>
    <name type="common">Orbweaver spider</name>
    <name type="synonym">Epeira ventricosa</name>
    <dbReference type="NCBI Taxonomy" id="182803"/>
    <lineage>
        <taxon>Eukaryota</taxon>
        <taxon>Metazoa</taxon>
        <taxon>Ecdysozoa</taxon>
        <taxon>Arthropoda</taxon>
        <taxon>Chelicerata</taxon>
        <taxon>Arachnida</taxon>
        <taxon>Araneae</taxon>
        <taxon>Araneomorphae</taxon>
        <taxon>Entelegynae</taxon>
        <taxon>Araneoidea</taxon>
        <taxon>Araneidae</taxon>
        <taxon>Araneus</taxon>
    </lineage>
</organism>
<dbReference type="EMBL" id="BGPR01201279">
    <property type="protein sequence ID" value="GBN18588.1"/>
    <property type="molecule type" value="Genomic_DNA"/>
</dbReference>
<evidence type="ECO:0000313" key="1">
    <source>
        <dbReference type="EMBL" id="GBN18588.1"/>
    </source>
</evidence>